<name>A0A0P9JD64_9PSED</name>
<comment type="caution">
    <text evidence="2">The sequence shown here is derived from an EMBL/GenBank/DDBJ whole genome shotgun (WGS) entry which is preliminary data.</text>
</comment>
<protein>
    <submittedName>
        <fullName evidence="2">Uncharacterized protein</fullName>
    </submittedName>
</protein>
<feature type="compositionally biased region" description="Low complexity" evidence="1">
    <location>
        <begin position="312"/>
        <end position="324"/>
    </location>
</feature>
<proteinExistence type="predicted"/>
<evidence type="ECO:0000256" key="1">
    <source>
        <dbReference type="SAM" id="MobiDB-lite"/>
    </source>
</evidence>
<sequence>MPPATCTQTAPTLQQTKANSTRHLRARPGQAETRPAQTNTAPDQRTAFMPVDDPPHNRQAQPVPTRRAGTAVVDAHEGRKNLLPRLFRNARTVVVHVDAALLRAQLIADAHLGLGMAHRVADQVLQRPVQITRLGLDPGRLALFRRETLAARDPDIRAQRGQFGDNLIDQRTQIDALKIQGRRALLQARVSEHFIDQLVEVLNVAVHAAHVLEPRLGRGGVADHLQTKTQPRHRRAQLVRHGAHQFALDHQRALQVLGHAVERRRHTPDRIRTLGGHAGLQAALRDQRGCGFQFQHASLQAPHQQINHQTDETQPQQGNQQQPVQRIGGHLVQRADLQHPVGVDNPGQHANRIAALAQRHHRVAFIDAAALIVIQVSLIQRQQVHVEAKTLVDAQRLQTRRLLIDRKTHQLVDQQVDSRPRQLLGDLLNFAGQQQRLRVTQLAIDPGGVRPHLLDHHLATRQPTARAAVQMSLLDALQAQGNAHQPLPDRKRTAPLDGVERKQIVGQDRKCAVGQPLAVLLAALLIEHMQGQYAEQRDQHQNAEHTAVDAQKDRVHQVSR</sequence>
<accession>A0A0P9JD64</accession>
<organism evidence="2 3">
    <name type="scientific">Pseudomonas syringae pv. antirrhini</name>
    <dbReference type="NCBI Taxonomy" id="251702"/>
    <lineage>
        <taxon>Bacteria</taxon>
        <taxon>Pseudomonadati</taxon>
        <taxon>Pseudomonadota</taxon>
        <taxon>Gammaproteobacteria</taxon>
        <taxon>Pseudomonadales</taxon>
        <taxon>Pseudomonadaceae</taxon>
        <taxon>Pseudomonas</taxon>
    </lineage>
</organism>
<feature type="compositionally biased region" description="Polar residues" evidence="1">
    <location>
        <begin position="1"/>
        <end position="19"/>
    </location>
</feature>
<feature type="region of interest" description="Disordered" evidence="1">
    <location>
        <begin position="301"/>
        <end position="324"/>
    </location>
</feature>
<feature type="region of interest" description="Disordered" evidence="1">
    <location>
        <begin position="1"/>
        <end position="68"/>
    </location>
</feature>
<reference evidence="2 3" key="1">
    <citation type="submission" date="2015-09" db="EMBL/GenBank/DDBJ databases">
        <title>Genome announcement of multiple Pseudomonas syringae strains.</title>
        <authorList>
            <person name="Thakur S."/>
            <person name="Wang P.W."/>
            <person name="Gong Y."/>
            <person name="Weir B.S."/>
            <person name="Guttman D.S."/>
        </authorList>
    </citation>
    <scope>NUCLEOTIDE SEQUENCE [LARGE SCALE GENOMIC DNA]</scope>
    <source>
        <strain evidence="2 3">ICMP4303</strain>
    </source>
</reference>
<evidence type="ECO:0000313" key="2">
    <source>
        <dbReference type="EMBL" id="KPW46924.1"/>
    </source>
</evidence>
<gene>
    <name evidence="2" type="ORF">ALO88_05608</name>
</gene>
<dbReference type="Proteomes" id="UP000050425">
    <property type="component" value="Unassembled WGS sequence"/>
</dbReference>
<evidence type="ECO:0000313" key="3">
    <source>
        <dbReference type="Proteomes" id="UP000050425"/>
    </source>
</evidence>
<feature type="region of interest" description="Disordered" evidence="1">
    <location>
        <begin position="535"/>
        <end position="560"/>
    </location>
</feature>
<dbReference type="EMBL" id="LJPT01000120">
    <property type="protein sequence ID" value="KPW46924.1"/>
    <property type="molecule type" value="Genomic_DNA"/>
</dbReference>
<dbReference type="AlphaFoldDB" id="A0A0P9JD64"/>